<evidence type="ECO:0000256" key="1">
    <source>
        <dbReference type="ARBA" id="ARBA00004613"/>
    </source>
</evidence>
<organism evidence="7 8">
    <name type="scientific">Marchantia polymorpha</name>
    <name type="common">Common liverwort</name>
    <name type="synonym">Marchantia aquatica</name>
    <dbReference type="NCBI Taxonomy" id="3197"/>
    <lineage>
        <taxon>Eukaryota</taxon>
        <taxon>Viridiplantae</taxon>
        <taxon>Streptophyta</taxon>
        <taxon>Embryophyta</taxon>
        <taxon>Marchantiophyta</taxon>
        <taxon>Marchantiopsida</taxon>
        <taxon>Marchantiidae</taxon>
        <taxon>Marchantiales</taxon>
        <taxon>Marchantiaceae</taxon>
        <taxon>Marchantia</taxon>
    </lineage>
</organism>
<evidence type="ECO:0000256" key="3">
    <source>
        <dbReference type="ARBA" id="ARBA00022525"/>
    </source>
</evidence>
<dbReference type="InterPro" id="IPR039455">
    <property type="entry name" value="EPFL"/>
</dbReference>
<dbReference type="PANTHER" id="PTHR33109:SF3">
    <property type="entry name" value="EPIDERMAL PATTERNING FACTOR-LIKE PROTEIN"/>
    <property type="match status" value="1"/>
</dbReference>
<keyword evidence="4" id="KW-0732">Signal</keyword>
<dbReference type="GO" id="GO:0010374">
    <property type="term" value="P:stomatal complex development"/>
    <property type="evidence" value="ECO:0007669"/>
    <property type="project" value="InterPro"/>
</dbReference>
<protein>
    <recommendedName>
        <fullName evidence="9">Epidermal patterning factor-like protein</fullName>
    </recommendedName>
</protein>
<gene>
    <name evidence="7" type="ORF">MARPO_0069s0003</name>
</gene>
<keyword evidence="6" id="KW-0812">Transmembrane</keyword>
<evidence type="ECO:0000256" key="5">
    <source>
        <dbReference type="ARBA" id="ARBA00023157"/>
    </source>
</evidence>
<dbReference type="OrthoDB" id="1843021at2759"/>
<keyword evidence="6" id="KW-1133">Transmembrane helix</keyword>
<evidence type="ECO:0000256" key="4">
    <source>
        <dbReference type="ARBA" id="ARBA00022729"/>
    </source>
</evidence>
<dbReference type="Pfam" id="PF17181">
    <property type="entry name" value="EPF"/>
    <property type="match status" value="1"/>
</dbReference>
<evidence type="ECO:0008006" key="9">
    <source>
        <dbReference type="Google" id="ProtNLM"/>
    </source>
</evidence>
<keyword evidence="5" id="KW-1015">Disulfide bond</keyword>
<dbReference type="GO" id="GO:0005576">
    <property type="term" value="C:extracellular region"/>
    <property type="evidence" value="ECO:0007669"/>
    <property type="project" value="UniProtKB-SubCell"/>
</dbReference>
<feature type="transmembrane region" description="Helical" evidence="6">
    <location>
        <begin position="12"/>
        <end position="36"/>
    </location>
</feature>
<evidence type="ECO:0000256" key="6">
    <source>
        <dbReference type="SAM" id="Phobius"/>
    </source>
</evidence>
<dbReference type="PANTHER" id="PTHR33109">
    <property type="entry name" value="EPIDERMAL PATTERNING FACTOR-LIKE PROTEIN 4"/>
    <property type="match status" value="1"/>
</dbReference>
<evidence type="ECO:0000313" key="7">
    <source>
        <dbReference type="EMBL" id="PTQ35653.1"/>
    </source>
</evidence>
<accession>A0A2R6WP98</accession>
<sequence length="163" mass="18127">MPPPFKFYLRMAPVAGIASLHVAAFFIMIVLSKAFVISGHPGFGHKEDNAHVTLPSQSQSEPIDIKLNTSPSFNYKQSEKEYVKLGRGRRAFSPARRFLEAEGFTFRPGSTPPNCEGKCQGCTPCDLQPIVIPHMVSVSSVDYKYEHWACVCKKVTYLASTRT</sequence>
<dbReference type="Gramene" id="Mp2g23540.1">
    <property type="protein sequence ID" value="Mp2g23540.1.cds"/>
    <property type="gene ID" value="Mp2g23540"/>
</dbReference>
<evidence type="ECO:0000256" key="2">
    <source>
        <dbReference type="ARBA" id="ARBA00008127"/>
    </source>
</evidence>
<keyword evidence="8" id="KW-1185">Reference proteome</keyword>
<reference evidence="8" key="1">
    <citation type="journal article" date="2017" name="Cell">
        <title>Insights into land plant evolution garnered from the Marchantia polymorpha genome.</title>
        <authorList>
            <person name="Bowman J.L."/>
            <person name="Kohchi T."/>
            <person name="Yamato K.T."/>
            <person name="Jenkins J."/>
            <person name="Shu S."/>
            <person name="Ishizaki K."/>
            <person name="Yamaoka S."/>
            <person name="Nishihama R."/>
            <person name="Nakamura Y."/>
            <person name="Berger F."/>
            <person name="Adam C."/>
            <person name="Aki S.S."/>
            <person name="Althoff F."/>
            <person name="Araki T."/>
            <person name="Arteaga-Vazquez M.A."/>
            <person name="Balasubrmanian S."/>
            <person name="Barry K."/>
            <person name="Bauer D."/>
            <person name="Boehm C.R."/>
            <person name="Briginshaw L."/>
            <person name="Caballero-Perez J."/>
            <person name="Catarino B."/>
            <person name="Chen F."/>
            <person name="Chiyoda S."/>
            <person name="Chovatia M."/>
            <person name="Davies K.M."/>
            <person name="Delmans M."/>
            <person name="Demura T."/>
            <person name="Dierschke T."/>
            <person name="Dolan L."/>
            <person name="Dorantes-Acosta A.E."/>
            <person name="Eklund D.M."/>
            <person name="Florent S.N."/>
            <person name="Flores-Sandoval E."/>
            <person name="Fujiyama A."/>
            <person name="Fukuzawa H."/>
            <person name="Galik B."/>
            <person name="Grimanelli D."/>
            <person name="Grimwood J."/>
            <person name="Grossniklaus U."/>
            <person name="Hamada T."/>
            <person name="Haseloff J."/>
            <person name="Hetherington A.J."/>
            <person name="Higo A."/>
            <person name="Hirakawa Y."/>
            <person name="Hundley H.N."/>
            <person name="Ikeda Y."/>
            <person name="Inoue K."/>
            <person name="Inoue S.I."/>
            <person name="Ishida S."/>
            <person name="Jia Q."/>
            <person name="Kakita M."/>
            <person name="Kanazawa T."/>
            <person name="Kawai Y."/>
            <person name="Kawashima T."/>
            <person name="Kennedy M."/>
            <person name="Kinose K."/>
            <person name="Kinoshita T."/>
            <person name="Kohara Y."/>
            <person name="Koide E."/>
            <person name="Komatsu K."/>
            <person name="Kopischke S."/>
            <person name="Kubo M."/>
            <person name="Kyozuka J."/>
            <person name="Lagercrantz U."/>
            <person name="Lin S.S."/>
            <person name="Lindquist E."/>
            <person name="Lipzen A.M."/>
            <person name="Lu C.W."/>
            <person name="De Luna E."/>
            <person name="Martienssen R.A."/>
            <person name="Minamino N."/>
            <person name="Mizutani M."/>
            <person name="Mizutani M."/>
            <person name="Mochizuki N."/>
            <person name="Monte I."/>
            <person name="Mosher R."/>
            <person name="Nagasaki H."/>
            <person name="Nakagami H."/>
            <person name="Naramoto S."/>
            <person name="Nishitani K."/>
            <person name="Ohtani M."/>
            <person name="Okamoto T."/>
            <person name="Okumura M."/>
            <person name="Phillips J."/>
            <person name="Pollak B."/>
            <person name="Reinders A."/>
            <person name="Rovekamp M."/>
            <person name="Sano R."/>
            <person name="Sawa S."/>
            <person name="Schmid M.W."/>
            <person name="Shirakawa M."/>
            <person name="Solano R."/>
            <person name="Spunde A."/>
            <person name="Suetsugu N."/>
            <person name="Sugano S."/>
            <person name="Sugiyama A."/>
            <person name="Sun R."/>
            <person name="Suzuki Y."/>
            <person name="Takenaka M."/>
            <person name="Takezawa D."/>
            <person name="Tomogane H."/>
            <person name="Tsuzuki M."/>
            <person name="Ueda T."/>
            <person name="Umeda M."/>
            <person name="Ward J.M."/>
            <person name="Watanabe Y."/>
            <person name="Yazaki K."/>
            <person name="Yokoyama R."/>
            <person name="Yoshitake Y."/>
            <person name="Yotsui I."/>
            <person name="Zachgo S."/>
            <person name="Schmutz J."/>
        </authorList>
    </citation>
    <scope>NUCLEOTIDE SEQUENCE [LARGE SCALE GENOMIC DNA]</scope>
    <source>
        <strain evidence="8">Tak-1</strain>
    </source>
</reference>
<name>A0A2R6WP98_MARPO</name>
<evidence type="ECO:0000313" key="8">
    <source>
        <dbReference type="Proteomes" id="UP000244005"/>
    </source>
</evidence>
<keyword evidence="3" id="KW-0964">Secreted</keyword>
<keyword evidence="6" id="KW-0472">Membrane</keyword>
<comment type="similarity">
    <text evidence="2">Belongs to the plant cysteine rich small secretory peptide family. Epidermal patterning factor subfamily.</text>
</comment>
<comment type="subcellular location">
    <subcellularLocation>
        <location evidence="1">Secreted</location>
    </subcellularLocation>
</comment>
<dbReference type="EMBL" id="KZ772741">
    <property type="protein sequence ID" value="PTQ35653.1"/>
    <property type="molecule type" value="Genomic_DNA"/>
</dbReference>
<dbReference type="Proteomes" id="UP000244005">
    <property type="component" value="Unassembled WGS sequence"/>
</dbReference>
<proteinExistence type="inferred from homology"/>
<dbReference type="AlphaFoldDB" id="A0A2R6WP98"/>